<name>A0A1V3XUQ6_MYCKA</name>
<feature type="transmembrane region" description="Helical" evidence="1">
    <location>
        <begin position="12"/>
        <end position="33"/>
    </location>
</feature>
<keyword evidence="1" id="KW-1133">Transmembrane helix</keyword>
<dbReference type="Pfam" id="PF02470">
    <property type="entry name" value="MlaD"/>
    <property type="match status" value="1"/>
</dbReference>
<sequence length="136" mass="14628">MSESRSQRTHPGRWTFVLVIAVIGTIVLTATLFSGSFKSSIAVTVLSDRAGLVMDRGGKVKLRGVQVGRVSEITAGKDHVTLKLAIQPEQIRYIPANVGPGSGPPPCSARNTSTWFTRAIPARSVWPPGRCFGPRM</sequence>
<evidence type="ECO:0000313" key="4">
    <source>
        <dbReference type="Proteomes" id="UP000189229"/>
    </source>
</evidence>
<comment type="caution">
    <text evidence="3">The sequence shown here is derived from an EMBL/GenBank/DDBJ whole genome shotgun (WGS) entry which is preliminary data.</text>
</comment>
<dbReference type="Proteomes" id="UP000189229">
    <property type="component" value="Unassembled WGS sequence"/>
</dbReference>
<dbReference type="GO" id="GO:0051701">
    <property type="term" value="P:biological process involved in interaction with host"/>
    <property type="evidence" value="ECO:0007669"/>
    <property type="project" value="TreeGrafter"/>
</dbReference>
<dbReference type="EMBL" id="MVBM01000001">
    <property type="protein sequence ID" value="OOK82934.1"/>
    <property type="molecule type" value="Genomic_DNA"/>
</dbReference>
<keyword evidence="1" id="KW-0812">Transmembrane</keyword>
<evidence type="ECO:0000259" key="2">
    <source>
        <dbReference type="Pfam" id="PF02470"/>
    </source>
</evidence>
<dbReference type="PANTHER" id="PTHR33371">
    <property type="entry name" value="INTERMEMBRANE PHOSPHOLIPID TRANSPORT SYSTEM BINDING PROTEIN MLAD-RELATED"/>
    <property type="match status" value="1"/>
</dbReference>
<accession>A0A1V3XUQ6</accession>
<proteinExistence type="predicted"/>
<protein>
    <submittedName>
        <fullName evidence="3">Mce related family protein</fullName>
    </submittedName>
</protein>
<organism evidence="3 4">
    <name type="scientific">Mycobacterium kansasii</name>
    <dbReference type="NCBI Taxonomy" id="1768"/>
    <lineage>
        <taxon>Bacteria</taxon>
        <taxon>Bacillati</taxon>
        <taxon>Actinomycetota</taxon>
        <taxon>Actinomycetes</taxon>
        <taxon>Mycobacteriales</taxon>
        <taxon>Mycobacteriaceae</taxon>
        <taxon>Mycobacterium</taxon>
    </lineage>
</organism>
<gene>
    <name evidence="3" type="ORF">BZL30_1006</name>
</gene>
<dbReference type="InterPro" id="IPR003399">
    <property type="entry name" value="Mce/MlaD"/>
</dbReference>
<evidence type="ECO:0000313" key="3">
    <source>
        <dbReference type="EMBL" id="OOK82934.1"/>
    </source>
</evidence>
<keyword evidence="1" id="KW-0472">Membrane</keyword>
<evidence type="ECO:0000256" key="1">
    <source>
        <dbReference type="SAM" id="Phobius"/>
    </source>
</evidence>
<dbReference type="GO" id="GO:0005576">
    <property type="term" value="C:extracellular region"/>
    <property type="evidence" value="ECO:0007669"/>
    <property type="project" value="TreeGrafter"/>
</dbReference>
<dbReference type="InterPro" id="IPR052336">
    <property type="entry name" value="MlaD_Phospholipid_Transporter"/>
</dbReference>
<reference evidence="3 4" key="1">
    <citation type="submission" date="2017-02" db="EMBL/GenBank/DDBJ databases">
        <title>Complete genome sequences of Mycobacterium kansasii strains isolated from rhesus macaques.</title>
        <authorList>
            <person name="Panda A."/>
            <person name="Nagaraj S."/>
            <person name="Zhao X."/>
            <person name="Tettelin H."/>
            <person name="Detolla L.J."/>
        </authorList>
    </citation>
    <scope>NUCLEOTIDE SEQUENCE [LARGE SCALE GENOMIC DNA]</scope>
    <source>
        <strain evidence="3 4">11-3813</strain>
    </source>
</reference>
<dbReference type="PANTHER" id="PTHR33371:SF19">
    <property type="entry name" value="MCE-FAMILY PROTEIN MCE4A"/>
    <property type="match status" value="1"/>
</dbReference>
<feature type="domain" description="Mce/MlaD" evidence="2">
    <location>
        <begin position="42"/>
        <end position="98"/>
    </location>
</feature>
<dbReference type="AlphaFoldDB" id="A0A1V3XUQ6"/>